<evidence type="ECO:0000259" key="3">
    <source>
        <dbReference type="Pfam" id="PF00248"/>
    </source>
</evidence>
<dbReference type="Proteomes" id="UP001270362">
    <property type="component" value="Unassembled WGS sequence"/>
</dbReference>
<dbReference type="SUPFAM" id="SSF51430">
    <property type="entry name" value="NAD(P)-linked oxidoreductase"/>
    <property type="match status" value="1"/>
</dbReference>
<evidence type="ECO:0000256" key="1">
    <source>
        <dbReference type="ARBA" id="ARBA00023002"/>
    </source>
</evidence>
<dbReference type="Gene3D" id="3.20.20.100">
    <property type="entry name" value="NADP-dependent oxidoreductase domain"/>
    <property type="match status" value="1"/>
</dbReference>
<dbReference type="PANTHER" id="PTHR43625">
    <property type="entry name" value="AFLATOXIN B1 ALDEHYDE REDUCTASE"/>
    <property type="match status" value="1"/>
</dbReference>
<keyword evidence="5" id="KW-1185">Reference proteome</keyword>
<dbReference type="CDD" id="cd19077">
    <property type="entry name" value="AKR_AKR8A1-2"/>
    <property type="match status" value="1"/>
</dbReference>
<proteinExistence type="predicted"/>
<dbReference type="EMBL" id="JAULSO010000003">
    <property type="protein sequence ID" value="KAK3685137.1"/>
    <property type="molecule type" value="Genomic_DNA"/>
</dbReference>
<reference evidence="4" key="1">
    <citation type="journal article" date="2023" name="Mol. Phylogenet. Evol.">
        <title>Genome-scale phylogeny and comparative genomics of the fungal order Sordariales.</title>
        <authorList>
            <person name="Hensen N."/>
            <person name="Bonometti L."/>
            <person name="Westerberg I."/>
            <person name="Brannstrom I.O."/>
            <person name="Guillou S."/>
            <person name="Cros-Aarteil S."/>
            <person name="Calhoun S."/>
            <person name="Haridas S."/>
            <person name="Kuo A."/>
            <person name="Mondo S."/>
            <person name="Pangilinan J."/>
            <person name="Riley R."/>
            <person name="LaButti K."/>
            <person name="Andreopoulos B."/>
            <person name="Lipzen A."/>
            <person name="Chen C."/>
            <person name="Yan M."/>
            <person name="Daum C."/>
            <person name="Ng V."/>
            <person name="Clum A."/>
            <person name="Steindorff A."/>
            <person name="Ohm R.A."/>
            <person name="Martin F."/>
            <person name="Silar P."/>
            <person name="Natvig D.O."/>
            <person name="Lalanne C."/>
            <person name="Gautier V."/>
            <person name="Ament-Velasquez S.L."/>
            <person name="Kruys A."/>
            <person name="Hutchinson M.I."/>
            <person name="Powell A.J."/>
            <person name="Barry K."/>
            <person name="Miller A.N."/>
            <person name="Grigoriev I.V."/>
            <person name="Debuchy R."/>
            <person name="Gladieux P."/>
            <person name="Hiltunen Thoren M."/>
            <person name="Johannesson H."/>
        </authorList>
    </citation>
    <scope>NUCLEOTIDE SEQUENCE</scope>
    <source>
        <strain evidence="4">CBS 314.62</strain>
    </source>
</reference>
<dbReference type="InterPro" id="IPR050791">
    <property type="entry name" value="Aldo-Keto_reductase"/>
</dbReference>
<comment type="caution">
    <text evidence="4">The sequence shown here is derived from an EMBL/GenBank/DDBJ whole genome shotgun (WGS) entry which is preliminary data.</text>
</comment>
<feature type="domain" description="NADP-dependent oxidoreductase" evidence="3">
    <location>
        <begin position="17"/>
        <end position="231"/>
    </location>
</feature>
<evidence type="ECO:0000313" key="5">
    <source>
        <dbReference type="Proteomes" id="UP001270362"/>
    </source>
</evidence>
<dbReference type="Pfam" id="PF00248">
    <property type="entry name" value="Aldo_ket_red"/>
    <property type="match status" value="1"/>
</dbReference>
<dbReference type="InterPro" id="IPR036812">
    <property type="entry name" value="NAD(P)_OxRdtase_dom_sf"/>
</dbReference>
<evidence type="ECO:0000256" key="2">
    <source>
        <dbReference type="SAM" id="MobiDB-lite"/>
    </source>
</evidence>
<organism evidence="4 5">
    <name type="scientific">Podospora appendiculata</name>
    <dbReference type="NCBI Taxonomy" id="314037"/>
    <lineage>
        <taxon>Eukaryota</taxon>
        <taxon>Fungi</taxon>
        <taxon>Dikarya</taxon>
        <taxon>Ascomycota</taxon>
        <taxon>Pezizomycotina</taxon>
        <taxon>Sordariomycetes</taxon>
        <taxon>Sordariomycetidae</taxon>
        <taxon>Sordariales</taxon>
        <taxon>Podosporaceae</taxon>
        <taxon>Podospora</taxon>
    </lineage>
</organism>
<dbReference type="InterPro" id="IPR023210">
    <property type="entry name" value="NADP_OxRdtase_dom"/>
</dbReference>
<evidence type="ECO:0000313" key="4">
    <source>
        <dbReference type="EMBL" id="KAK3685137.1"/>
    </source>
</evidence>
<reference evidence="4" key="2">
    <citation type="submission" date="2023-06" db="EMBL/GenBank/DDBJ databases">
        <authorList>
            <consortium name="Lawrence Berkeley National Laboratory"/>
            <person name="Haridas S."/>
            <person name="Hensen N."/>
            <person name="Bonometti L."/>
            <person name="Westerberg I."/>
            <person name="Brannstrom I.O."/>
            <person name="Guillou S."/>
            <person name="Cros-Aarteil S."/>
            <person name="Calhoun S."/>
            <person name="Kuo A."/>
            <person name="Mondo S."/>
            <person name="Pangilinan J."/>
            <person name="Riley R."/>
            <person name="Labutti K."/>
            <person name="Andreopoulos B."/>
            <person name="Lipzen A."/>
            <person name="Chen C."/>
            <person name="Yanf M."/>
            <person name="Daum C."/>
            <person name="Ng V."/>
            <person name="Clum A."/>
            <person name="Steindorff A."/>
            <person name="Ohm R."/>
            <person name="Martin F."/>
            <person name="Silar P."/>
            <person name="Natvig D."/>
            <person name="Lalanne C."/>
            <person name="Gautier V."/>
            <person name="Ament-Velasquez S.L."/>
            <person name="Kruys A."/>
            <person name="Hutchinson M.I."/>
            <person name="Powell A.J."/>
            <person name="Barry K."/>
            <person name="Miller A.N."/>
            <person name="Grigoriev I.V."/>
            <person name="Debuchy R."/>
            <person name="Gladieux P."/>
            <person name="Thoren M.H."/>
            <person name="Johannesson H."/>
        </authorList>
    </citation>
    <scope>NUCLEOTIDE SEQUENCE</scope>
    <source>
        <strain evidence="4">CBS 314.62</strain>
    </source>
</reference>
<feature type="region of interest" description="Disordered" evidence="2">
    <location>
        <begin position="239"/>
        <end position="259"/>
    </location>
</feature>
<dbReference type="GO" id="GO:0005737">
    <property type="term" value="C:cytoplasm"/>
    <property type="evidence" value="ECO:0007669"/>
    <property type="project" value="TreeGrafter"/>
</dbReference>
<name>A0AAE0X553_9PEZI</name>
<dbReference type="GO" id="GO:0016491">
    <property type="term" value="F:oxidoreductase activity"/>
    <property type="evidence" value="ECO:0007669"/>
    <property type="project" value="UniProtKB-KW"/>
</dbReference>
<gene>
    <name evidence="4" type="ORF">B0T22DRAFT_516984</name>
</gene>
<dbReference type="PANTHER" id="PTHR43625:SF78">
    <property type="entry name" value="PYRIDOXAL REDUCTASE-RELATED"/>
    <property type="match status" value="1"/>
</dbReference>
<accession>A0AAE0X553</accession>
<sequence length="303" mass="32078">MSPSAAPTSIVGKAVGPIGYGLMGLTIPWAATPYPDAVKVMKTALDRGANFWNGSLFYGTREANSLHLIKYYFDQHPEDADRVVLSIKGAYDASTHTPDGSPAGIRAAVAEAQRILDGAKTIDVFECARVDPRVPIETSVAALGALVAEGWIGGVGLSEVSAATIRRAHAVHPVASVEIELSFFTPDALTNGVVDTCHELNIPIIAYGPVGRGWLTGNLHTPADLPATDFRHRQARASMRQQGGGATIVPIPGSTKPARVAENTAAADVRLSEKDLEDLRLMMQALPVSGERYGGAHELLLNQ</sequence>
<protein>
    <submittedName>
        <fullName evidence="4">Pyridoxine 4-dehydrogenase</fullName>
    </submittedName>
</protein>
<keyword evidence="1" id="KW-0560">Oxidoreductase</keyword>
<dbReference type="AlphaFoldDB" id="A0AAE0X553"/>